<dbReference type="Pfam" id="PF19837">
    <property type="entry name" value="DUF6316"/>
    <property type="match status" value="1"/>
</dbReference>
<gene>
    <name evidence="3" type="ORF">RM530_16945</name>
</gene>
<feature type="region of interest" description="Disordered" evidence="1">
    <location>
        <begin position="1"/>
        <end position="20"/>
    </location>
</feature>
<reference evidence="3 4" key="1">
    <citation type="submission" date="2023-09" db="EMBL/GenBank/DDBJ databases">
        <authorList>
            <person name="Rey-Velasco X."/>
        </authorList>
    </citation>
    <scope>NUCLEOTIDE SEQUENCE [LARGE SCALE GENOMIC DNA]</scope>
    <source>
        <strain evidence="3 4">W345</strain>
    </source>
</reference>
<dbReference type="InterPro" id="IPR045630">
    <property type="entry name" value="DUF6316"/>
</dbReference>
<evidence type="ECO:0000256" key="1">
    <source>
        <dbReference type="SAM" id="MobiDB-lite"/>
    </source>
</evidence>
<accession>A0ABU2WPM9</accession>
<evidence type="ECO:0000313" key="3">
    <source>
        <dbReference type="EMBL" id="MDT0499032.1"/>
    </source>
</evidence>
<dbReference type="EMBL" id="JAVRIC010000033">
    <property type="protein sequence ID" value="MDT0499032.1"/>
    <property type="molecule type" value="Genomic_DNA"/>
</dbReference>
<keyword evidence="4" id="KW-1185">Reference proteome</keyword>
<evidence type="ECO:0000259" key="2">
    <source>
        <dbReference type="Pfam" id="PF19837"/>
    </source>
</evidence>
<protein>
    <submittedName>
        <fullName evidence="3">DUF6316 family protein</fullName>
    </submittedName>
</protein>
<sequence length="65" mass="7465">MSDSPKQRKDDSKEAPPFRTHRIHAINGEWYFLTREGQNIGSFPTKDDAEAGLARFLKMVKKTSK</sequence>
<organism evidence="3 4">
    <name type="scientific">Banduia mediterranea</name>
    <dbReference type="NCBI Taxonomy" id="3075609"/>
    <lineage>
        <taxon>Bacteria</taxon>
        <taxon>Pseudomonadati</taxon>
        <taxon>Pseudomonadota</taxon>
        <taxon>Gammaproteobacteria</taxon>
        <taxon>Nevskiales</taxon>
        <taxon>Algiphilaceae</taxon>
        <taxon>Banduia</taxon>
    </lineage>
</organism>
<feature type="domain" description="DUF6316" evidence="2">
    <location>
        <begin position="8"/>
        <end position="61"/>
    </location>
</feature>
<dbReference type="RefSeq" id="WP_311366444.1">
    <property type="nucleotide sequence ID" value="NZ_JAVRIC010000033.1"/>
</dbReference>
<proteinExistence type="predicted"/>
<evidence type="ECO:0000313" key="4">
    <source>
        <dbReference type="Proteomes" id="UP001254608"/>
    </source>
</evidence>
<dbReference type="Proteomes" id="UP001254608">
    <property type="component" value="Unassembled WGS sequence"/>
</dbReference>
<comment type="caution">
    <text evidence="3">The sequence shown here is derived from an EMBL/GenBank/DDBJ whole genome shotgun (WGS) entry which is preliminary data.</text>
</comment>
<feature type="compositionally biased region" description="Basic and acidic residues" evidence="1">
    <location>
        <begin position="1"/>
        <end position="16"/>
    </location>
</feature>
<name>A0ABU2WPM9_9GAMM</name>